<evidence type="ECO:0000313" key="7">
    <source>
        <dbReference type="Proteomes" id="UP001158576"/>
    </source>
</evidence>
<dbReference type="PANTHER" id="PTHR10507:SF0">
    <property type="entry name" value="CELL DIVISION CONTROL PROTEIN 45 HOMOLOG"/>
    <property type="match status" value="1"/>
</dbReference>
<accession>A0ABN7T245</accession>
<comment type="subcellular location">
    <subcellularLocation>
        <location evidence="1">Nucleus</location>
    </subcellularLocation>
</comment>
<dbReference type="InterPro" id="IPR003874">
    <property type="entry name" value="CDC45"/>
</dbReference>
<proteinExistence type="inferred from homology"/>
<organism evidence="6 7">
    <name type="scientific">Oikopleura dioica</name>
    <name type="common">Tunicate</name>
    <dbReference type="NCBI Taxonomy" id="34765"/>
    <lineage>
        <taxon>Eukaryota</taxon>
        <taxon>Metazoa</taxon>
        <taxon>Chordata</taxon>
        <taxon>Tunicata</taxon>
        <taxon>Appendicularia</taxon>
        <taxon>Copelata</taxon>
        <taxon>Oikopleuridae</taxon>
        <taxon>Oikopleura</taxon>
    </lineage>
</organism>
<protein>
    <submittedName>
        <fullName evidence="6">Oidioi.mRNA.OKI2018_I69.chr2.g6010.t1.cds</fullName>
    </submittedName>
</protein>
<evidence type="ECO:0000256" key="3">
    <source>
        <dbReference type="ARBA" id="ARBA00022705"/>
    </source>
</evidence>
<evidence type="ECO:0000313" key="6">
    <source>
        <dbReference type="EMBL" id="CAG5111735.1"/>
    </source>
</evidence>
<dbReference type="EMBL" id="OU015567">
    <property type="protein sequence ID" value="CAG5111735.1"/>
    <property type="molecule type" value="Genomic_DNA"/>
</dbReference>
<evidence type="ECO:0000256" key="1">
    <source>
        <dbReference type="ARBA" id="ARBA00004123"/>
    </source>
</evidence>
<reference evidence="6 7" key="1">
    <citation type="submission" date="2021-04" db="EMBL/GenBank/DDBJ databases">
        <authorList>
            <person name="Bliznina A."/>
        </authorList>
    </citation>
    <scope>NUCLEOTIDE SEQUENCE [LARGE SCALE GENOMIC DNA]</scope>
</reference>
<keyword evidence="4" id="KW-0539">Nucleus</keyword>
<name>A0ABN7T245_OIKDI</name>
<sequence length="561" mass="63559">MIIQNLVEDFYRQLDLTKPVLILCGIDVDAMAATRILMAMFQADLIQYRLKPVNTRQALCQAIYDEKAKIEQFVLLNVGSTVEFFNVDPDGFEFTSEDQKPLFGDDDNLTFVFSDLSMSSRIFVHVAEDEIENIPLHEDVFSSDSEDESGDEDNLMERMARRTEKAQRSEARHARVAEYEEYTFCGPSTAITVFDLAQKLSKDTIASLWWGIVGITDQYVSGRVRPEQYKTNVYKYMLHQHTQRLQSKADANNRAQLLLEPLEDLQLPLYRHWNVSEALTHSLPVASAIKVWTGSGTRKIKELVAQIGLPLTQAGEKYHYMEERFKTDFPKQLEQKAPNFGIKNLKVTAFTAQRGFGYKYTAADTAIAINALLELTSGDDLVKNFEEALEALRTEQPTMCRMQDGIELAKGQLRAILNTINSQIETNNIINAGPFLYMNMKESPDNHMFAHPVSIRLLSAYLLHSFCRSQPKQRREKIRALPLVLAAPRGETAPGKKLVCGCPPLGSTSNKNPFGKAFKEAGARSQARIDYQFMDDSLLQIDTDDFLKFMEALVVELSMND</sequence>
<dbReference type="Proteomes" id="UP001158576">
    <property type="component" value="Chromosome 2"/>
</dbReference>
<keyword evidence="7" id="KW-1185">Reference proteome</keyword>
<dbReference type="PANTHER" id="PTHR10507">
    <property type="entry name" value="CDC45-RELATED PROTEIN"/>
    <property type="match status" value="1"/>
</dbReference>
<gene>
    <name evidence="6" type="ORF">OKIOD_LOCUS14775</name>
</gene>
<keyword evidence="5" id="KW-0131">Cell cycle</keyword>
<evidence type="ECO:0000256" key="2">
    <source>
        <dbReference type="ARBA" id="ARBA00010727"/>
    </source>
</evidence>
<keyword evidence="3" id="KW-0235">DNA replication</keyword>
<comment type="similarity">
    <text evidence="2">Belongs to the CDC45 family.</text>
</comment>
<dbReference type="Pfam" id="PF02724">
    <property type="entry name" value="CDC45"/>
    <property type="match status" value="2"/>
</dbReference>
<evidence type="ECO:0000256" key="4">
    <source>
        <dbReference type="ARBA" id="ARBA00023242"/>
    </source>
</evidence>
<evidence type="ECO:0000256" key="5">
    <source>
        <dbReference type="ARBA" id="ARBA00023306"/>
    </source>
</evidence>